<reference evidence="3" key="1">
    <citation type="submission" date="2017-04" db="EMBL/GenBank/DDBJ databases">
        <authorList>
            <person name="Varghese N."/>
            <person name="Submissions S."/>
        </authorList>
    </citation>
    <scope>NUCLEOTIDE SEQUENCE [LARGE SCALE GENOMIC DNA]</scope>
    <source>
        <strain evidence="3">B4P</strain>
    </source>
</reference>
<organism evidence="2 3">
    <name type="scientific">Xaviernesmea oryzae</name>
    <dbReference type="NCBI Taxonomy" id="464029"/>
    <lineage>
        <taxon>Bacteria</taxon>
        <taxon>Pseudomonadati</taxon>
        <taxon>Pseudomonadota</taxon>
        <taxon>Alphaproteobacteria</taxon>
        <taxon>Hyphomicrobiales</taxon>
        <taxon>Rhizobiaceae</taxon>
        <taxon>Rhizobium/Agrobacterium group</taxon>
        <taxon>Xaviernesmea</taxon>
    </lineage>
</organism>
<evidence type="ECO:0000313" key="3">
    <source>
        <dbReference type="Proteomes" id="UP000192903"/>
    </source>
</evidence>
<feature type="signal peptide" evidence="1">
    <location>
        <begin position="1"/>
        <end position="19"/>
    </location>
</feature>
<dbReference type="EMBL" id="FXAF01000006">
    <property type="protein sequence ID" value="SMF51094.1"/>
    <property type="molecule type" value="Genomic_DNA"/>
</dbReference>
<gene>
    <name evidence="2" type="ORF">SAMN02982989_2943</name>
</gene>
<keyword evidence="1" id="KW-0732">Signal</keyword>
<dbReference type="OrthoDB" id="8303610at2"/>
<protein>
    <submittedName>
        <fullName evidence="2">Uncharacterized protein</fullName>
    </submittedName>
</protein>
<dbReference type="AlphaFoldDB" id="A0A1X7FFI8"/>
<dbReference type="Proteomes" id="UP000192903">
    <property type="component" value="Unassembled WGS sequence"/>
</dbReference>
<feature type="chain" id="PRO_5013005027" evidence="1">
    <location>
        <begin position="20"/>
        <end position="87"/>
    </location>
</feature>
<accession>A0A1X7FFI8</accession>
<sequence>MIRAVVFASLLLAPPAAFAQQGQSAEQFGGSTESGGSKSMGDLLSEGYEIKASAPSGTKFIVFMQKDKSAYACEFVSLTRSRCGTIN</sequence>
<dbReference type="RefSeq" id="WP_085423056.1">
    <property type="nucleotide sequence ID" value="NZ_FXAF01000006.1"/>
</dbReference>
<keyword evidence="3" id="KW-1185">Reference proteome</keyword>
<dbReference type="STRING" id="464029.SAMN02982989_2943"/>
<proteinExistence type="predicted"/>
<evidence type="ECO:0000256" key="1">
    <source>
        <dbReference type="SAM" id="SignalP"/>
    </source>
</evidence>
<name>A0A1X7FFI8_9HYPH</name>
<evidence type="ECO:0000313" key="2">
    <source>
        <dbReference type="EMBL" id="SMF51094.1"/>
    </source>
</evidence>